<keyword evidence="1" id="KW-0812">Transmembrane</keyword>
<gene>
    <name evidence="2" type="ORF">UFOPK3564_03184</name>
</gene>
<dbReference type="Pfam" id="PF11188">
    <property type="entry name" value="DUF2975"/>
    <property type="match status" value="1"/>
</dbReference>
<dbReference type="InterPro" id="IPR021354">
    <property type="entry name" value="DUF2975"/>
</dbReference>
<evidence type="ECO:0000313" key="2">
    <source>
        <dbReference type="EMBL" id="CAB4945300.1"/>
    </source>
</evidence>
<feature type="transmembrane region" description="Helical" evidence="1">
    <location>
        <begin position="53"/>
        <end position="74"/>
    </location>
</feature>
<keyword evidence="1" id="KW-1133">Transmembrane helix</keyword>
<protein>
    <submittedName>
        <fullName evidence="2">Unannotated protein</fullName>
    </submittedName>
</protein>
<dbReference type="AlphaFoldDB" id="A0A6J7JNY8"/>
<dbReference type="EMBL" id="CAFBMK010000283">
    <property type="protein sequence ID" value="CAB4945300.1"/>
    <property type="molecule type" value="Genomic_DNA"/>
</dbReference>
<sequence length="159" mass="17356">MSSMRRVVVPLRILLASAFALMVMGQVFSMPGQFAHMARESPQDADLRWPLTVLSALVLLCVQVVVVCTWRLLTMVREDRIFSARSLVWVDAIVRAIAAGWALLLVTFVLLGSRATDPGTPLVLVVLLLAGGVVGLLMVVMRALLLQATTLRTDMESVI</sequence>
<name>A0A6J7JNY8_9ZZZZ</name>
<feature type="transmembrane region" description="Helical" evidence="1">
    <location>
        <begin position="86"/>
        <end position="110"/>
    </location>
</feature>
<reference evidence="2" key="1">
    <citation type="submission" date="2020-05" db="EMBL/GenBank/DDBJ databases">
        <authorList>
            <person name="Chiriac C."/>
            <person name="Salcher M."/>
            <person name="Ghai R."/>
            <person name="Kavagutti S V."/>
        </authorList>
    </citation>
    <scope>NUCLEOTIDE SEQUENCE</scope>
</reference>
<feature type="transmembrane region" description="Helical" evidence="1">
    <location>
        <begin position="122"/>
        <end position="145"/>
    </location>
</feature>
<proteinExistence type="predicted"/>
<organism evidence="2">
    <name type="scientific">freshwater metagenome</name>
    <dbReference type="NCBI Taxonomy" id="449393"/>
    <lineage>
        <taxon>unclassified sequences</taxon>
        <taxon>metagenomes</taxon>
        <taxon>ecological metagenomes</taxon>
    </lineage>
</organism>
<evidence type="ECO:0000256" key="1">
    <source>
        <dbReference type="SAM" id="Phobius"/>
    </source>
</evidence>
<accession>A0A6J7JNY8</accession>
<keyword evidence="1" id="KW-0472">Membrane</keyword>